<evidence type="ECO:0000256" key="1">
    <source>
        <dbReference type="SAM" id="MobiDB-lite"/>
    </source>
</evidence>
<dbReference type="InterPro" id="IPR036378">
    <property type="entry name" value="FAS1_dom_sf"/>
</dbReference>
<dbReference type="SUPFAM" id="SSF82153">
    <property type="entry name" value="FAS1 domain"/>
    <property type="match status" value="1"/>
</dbReference>
<dbReference type="Proteomes" id="UP001209746">
    <property type="component" value="Unassembled WGS sequence"/>
</dbReference>
<keyword evidence="5" id="KW-1185">Reference proteome</keyword>
<feature type="compositionally biased region" description="Basic residues" evidence="1">
    <location>
        <begin position="16"/>
        <end position="26"/>
    </location>
</feature>
<evidence type="ECO:0000313" key="4">
    <source>
        <dbReference type="EMBL" id="MCU4726470.1"/>
    </source>
</evidence>
<proteinExistence type="predicted"/>
<dbReference type="EMBL" id="JAOPKD010000003">
    <property type="protein sequence ID" value="MCU4726470.1"/>
    <property type="molecule type" value="Genomic_DNA"/>
</dbReference>
<reference evidence="4" key="1">
    <citation type="submission" date="2023-02" db="EMBL/GenBank/DDBJ databases">
        <title>Enrichment on poylsaccharides allowed isolation of novel metabolic and taxonomic groups of Haloarchaea.</title>
        <authorList>
            <person name="Sorokin D.Y."/>
            <person name="Elcheninov A.G."/>
            <person name="Khizhniak T.V."/>
            <person name="Kolganova T.V."/>
            <person name="Kublanov I.V."/>
        </authorList>
    </citation>
    <scope>NUCLEOTIDE SEQUENCE</scope>
    <source>
        <strain evidence="3 5">HArc-curdl5-1</strain>
        <strain evidence="4">HArc-curdl7</strain>
    </source>
</reference>
<evidence type="ECO:0000313" key="6">
    <source>
        <dbReference type="Proteomes" id="UP001209746"/>
    </source>
</evidence>
<dbReference type="Pfam" id="PF02469">
    <property type="entry name" value="Fasciclin"/>
    <property type="match status" value="1"/>
</dbReference>
<accession>A0AAE3IDI8</accession>
<dbReference type="AlphaFoldDB" id="A0AAE3IDI8"/>
<feature type="region of interest" description="Disordered" evidence="1">
    <location>
        <begin position="1"/>
        <end position="59"/>
    </location>
</feature>
<sequence length="134" mass="14952">MSTESSGDKRTDVLRPKSHSRNRNRHPVVLFRSLTNCTEDDRSGGSGVRTRGRRNRECTTETGWECRADARRTRPRGRRYAKSVLAAPQLRMLNRDFITQDGGVLNDGQATIVATDFEASNGVLHAIDGVLLPE</sequence>
<dbReference type="Proteomes" id="UP001208186">
    <property type="component" value="Unassembled WGS sequence"/>
</dbReference>
<organism evidence="4 6">
    <name type="scientific">Halapricum hydrolyticum</name>
    <dbReference type="NCBI Taxonomy" id="2979991"/>
    <lineage>
        <taxon>Archaea</taxon>
        <taxon>Methanobacteriati</taxon>
        <taxon>Methanobacteriota</taxon>
        <taxon>Stenosarchaea group</taxon>
        <taxon>Halobacteria</taxon>
        <taxon>Halobacteriales</taxon>
        <taxon>Haloarculaceae</taxon>
        <taxon>Halapricum</taxon>
    </lineage>
</organism>
<name>A0AAE3IDI8_9EURY</name>
<dbReference type="InterPro" id="IPR000782">
    <property type="entry name" value="FAS1_domain"/>
</dbReference>
<dbReference type="Gene3D" id="2.30.180.10">
    <property type="entry name" value="FAS1 domain"/>
    <property type="match status" value="1"/>
</dbReference>
<evidence type="ECO:0000313" key="3">
    <source>
        <dbReference type="EMBL" id="MCU4718417.1"/>
    </source>
</evidence>
<protein>
    <submittedName>
        <fullName evidence="4">Fasciclin domain-containing protein</fullName>
    </submittedName>
</protein>
<comment type="caution">
    <text evidence="4">The sequence shown here is derived from an EMBL/GenBank/DDBJ whole genome shotgun (WGS) entry which is preliminary data.</text>
</comment>
<evidence type="ECO:0000313" key="5">
    <source>
        <dbReference type="Proteomes" id="UP001208186"/>
    </source>
</evidence>
<dbReference type="EMBL" id="JAOPKC010000010">
    <property type="protein sequence ID" value="MCU4718417.1"/>
    <property type="molecule type" value="Genomic_DNA"/>
</dbReference>
<feature type="compositionally biased region" description="Basic and acidic residues" evidence="1">
    <location>
        <begin position="1"/>
        <end position="15"/>
    </location>
</feature>
<gene>
    <name evidence="4" type="ORF">OB914_05760</name>
    <name evidence="3" type="ORF">OB916_10130</name>
</gene>
<feature type="domain" description="FAS1" evidence="2">
    <location>
        <begin position="101"/>
        <end position="133"/>
    </location>
</feature>
<evidence type="ECO:0000259" key="2">
    <source>
        <dbReference type="Pfam" id="PF02469"/>
    </source>
</evidence>